<dbReference type="AlphaFoldDB" id="A0A069CTI5"/>
<evidence type="ECO:0000313" key="1">
    <source>
        <dbReference type="EMBL" id="GAK31135.1"/>
    </source>
</evidence>
<name>A0A069CTI5_WEIOS</name>
<protein>
    <submittedName>
        <fullName evidence="1">Uncharacterized protein</fullName>
    </submittedName>
</protein>
<dbReference type="EMBL" id="DF820490">
    <property type="protein sequence ID" value="GAK31135.1"/>
    <property type="molecule type" value="Genomic_DNA"/>
</dbReference>
<dbReference type="Proteomes" id="UP000030643">
    <property type="component" value="Unassembled WGS sequence"/>
</dbReference>
<proteinExistence type="predicted"/>
<evidence type="ECO:0000313" key="2">
    <source>
        <dbReference type="Proteomes" id="UP000030643"/>
    </source>
</evidence>
<reference evidence="2" key="1">
    <citation type="journal article" date="2014" name="Genome Announc.">
        <title>Draft genome sequence of Weissella oryzae SG25T, isolated from fermented rice grains.</title>
        <authorList>
            <person name="Tanizawa Y."/>
            <person name="Fujisawa T."/>
            <person name="Mochizuki T."/>
            <person name="Kaminuma E."/>
            <person name="Suzuki Y."/>
            <person name="Nakamura Y."/>
            <person name="Tohno M."/>
        </authorList>
    </citation>
    <scope>NUCLEOTIDE SEQUENCE [LARGE SCALE GENOMIC DNA]</scope>
    <source>
        <strain evidence="2">DSM 25784 / JCM 18191 / LMG 30913 / SG25</strain>
    </source>
</reference>
<keyword evidence="2" id="KW-1185">Reference proteome</keyword>
<sequence>MLLKIGVIDVNAKRKLVAKRIRKVKFFLRIKSTPSISSLEEVLHSNMTIKIAIGIFLLVYHGNILKAII</sequence>
<gene>
    <name evidence="1" type="ORF">WOSG25_071120</name>
</gene>
<organism evidence="1 2">
    <name type="scientific">Weissella oryzae (strain DSM 25784 / JCM 18191 / LMG 30913 / SG25)</name>
    <dbReference type="NCBI Taxonomy" id="1329250"/>
    <lineage>
        <taxon>Bacteria</taxon>
        <taxon>Bacillati</taxon>
        <taxon>Bacillota</taxon>
        <taxon>Bacilli</taxon>
        <taxon>Lactobacillales</taxon>
        <taxon>Lactobacillaceae</taxon>
        <taxon>Weissella</taxon>
    </lineage>
</organism>
<accession>A0A069CTI5</accession>